<dbReference type="EMBL" id="UYRR01001689">
    <property type="protein sequence ID" value="VDK18874.1"/>
    <property type="molecule type" value="Genomic_DNA"/>
</dbReference>
<reference evidence="4" key="1">
    <citation type="submission" date="2017-02" db="UniProtKB">
        <authorList>
            <consortium name="WormBaseParasite"/>
        </authorList>
    </citation>
    <scope>IDENTIFICATION</scope>
</reference>
<dbReference type="PANTHER" id="PTHR34851">
    <property type="entry name" value="PROTEIN CBG05235-RELATED"/>
    <property type="match status" value="1"/>
</dbReference>
<keyword evidence="3" id="KW-1185">Reference proteome</keyword>
<gene>
    <name evidence="2" type="ORF">ASIM_LOCUS1549</name>
</gene>
<evidence type="ECO:0000313" key="2">
    <source>
        <dbReference type="EMBL" id="VDK18874.1"/>
    </source>
</evidence>
<dbReference type="AlphaFoldDB" id="A0A0M3J2B5"/>
<accession>A0A0M3J2B5</accession>
<feature type="transmembrane region" description="Helical" evidence="1">
    <location>
        <begin position="62"/>
        <end position="87"/>
    </location>
</feature>
<protein>
    <submittedName>
        <fullName evidence="4">MARVEL domain-containing protein</fullName>
    </submittedName>
</protein>
<proteinExistence type="predicted"/>
<reference evidence="2 3" key="2">
    <citation type="submission" date="2018-11" db="EMBL/GenBank/DDBJ databases">
        <authorList>
            <consortium name="Pathogen Informatics"/>
        </authorList>
    </citation>
    <scope>NUCLEOTIDE SEQUENCE [LARGE SCALE GENOMIC DNA]</scope>
</reference>
<evidence type="ECO:0000313" key="3">
    <source>
        <dbReference type="Proteomes" id="UP000267096"/>
    </source>
</evidence>
<evidence type="ECO:0000256" key="1">
    <source>
        <dbReference type="SAM" id="Phobius"/>
    </source>
</evidence>
<evidence type="ECO:0000313" key="4">
    <source>
        <dbReference type="WBParaSite" id="ASIM_0000167301-mRNA-1"/>
    </source>
</evidence>
<feature type="transmembrane region" description="Helical" evidence="1">
    <location>
        <begin position="99"/>
        <end position="122"/>
    </location>
</feature>
<keyword evidence="1" id="KW-0472">Membrane</keyword>
<organism evidence="4">
    <name type="scientific">Anisakis simplex</name>
    <name type="common">Herring worm</name>
    <dbReference type="NCBI Taxonomy" id="6269"/>
    <lineage>
        <taxon>Eukaryota</taxon>
        <taxon>Metazoa</taxon>
        <taxon>Ecdysozoa</taxon>
        <taxon>Nematoda</taxon>
        <taxon>Chromadorea</taxon>
        <taxon>Rhabditida</taxon>
        <taxon>Spirurina</taxon>
        <taxon>Ascaridomorpha</taxon>
        <taxon>Ascaridoidea</taxon>
        <taxon>Anisakidae</taxon>
        <taxon>Anisakis</taxon>
        <taxon>Anisakis simplex complex</taxon>
    </lineage>
</organism>
<keyword evidence="1" id="KW-0812">Transmembrane</keyword>
<sequence length="129" mass="14300">MGVEALPSSSNEADDPKNQYRCCCSTFHVSTASIVIAIVELFYLGYEIFSSFYLFNRTGDQYILSFSLSLFATFLAIVAVILLILAIKTSTPYLLVPHLLMQVAVTIVLFLMCLFCLFAVFVGTSIEIT</sequence>
<keyword evidence="1" id="KW-1133">Transmembrane helix</keyword>
<feature type="transmembrane region" description="Helical" evidence="1">
    <location>
        <begin position="34"/>
        <end position="55"/>
    </location>
</feature>
<name>A0A0M3J2B5_ANISI</name>
<dbReference type="Proteomes" id="UP000267096">
    <property type="component" value="Unassembled WGS sequence"/>
</dbReference>
<dbReference type="OrthoDB" id="5813665at2759"/>
<dbReference type="WBParaSite" id="ASIM_0000167301-mRNA-1">
    <property type="protein sequence ID" value="ASIM_0000167301-mRNA-1"/>
    <property type="gene ID" value="ASIM_0000167301"/>
</dbReference>